<comment type="caution">
    <text evidence="1">The sequence shown here is derived from an EMBL/GenBank/DDBJ whole genome shotgun (WGS) entry which is preliminary data.</text>
</comment>
<dbReference type="AlphaFoldDB" id="A0A420FZH2"/>
<name>A0A420FZH2_9BURK</name>
<proteinExistence type="predicted"/>
<dbReference type="Proteomes" id="UP000283709">
    <property type="component" value="Unassembled WGS sequence"/>
</dbReference>
<accession>A0A420FZH2</accession>
<evidence type="ECO:0000313" key="2">
    <source>
        <dbReference type="Proteomes" id="UP000283709"/>
    </source>
</evidence>
<organism evidence="1 2">
    <name type="scientific">Paraburkholderia fungorum</name>
    <dbReference type="NCBI Taxonomy" id="134537"/>
    <lineage>
        <taxon>Bacteria</taxon>
        <taxon>Pseudomonadati</taxon>
        <taxon>Pseudomonadota</taxon>
        <taxon>Betaproteobacteria</taxon>
        <taxon>Burkholderiales</taxon>
        <taxon>Burkholderiaceae</taxon>
        <taxon>Paraburkholderia</taxon>
    </lineage>
</organism>
<evidence type="ECO:0000313" key="1">
    <source>
        <dbReference type="EMBL" id="RKF38330.1"/>
    </source>
</evidence>
<reference evidence="1 2" key="1">
    <citation type="submission" date="2016-07" db="EMBL/GenBank/DDBJ databases">
        <title>Genome analysis of Burkholderia fungorum ES3-20.</title>
        <authorList>
            <person name="Xu D."/>
            <person name="Yao R."/>
            <person name="Zheng S."/>
        </authorList>
    </citation>
    <scope>NUCLEOTIDE SEQUENCE [LARGE SCALE GENOMIC DNA]</scope>
    <source>
        <strain evidence="1 2">ES3-20</strain>
    </source>
</reference>
<dbReference type="RefSeq" id="WP_120347338.1">
    <property type="nucleotide sequence ID" value="NZ_MCAS01000034.1"/>
</dbReference>
<dbReference type="EMBL" id="MCAS01000034">
    <property type="protein sequence ID" value="RKF38330.1"/>
    <property type="molecule type" value="Genomic_DNA"/>
</dbReference>
<sequence>MYVILTSKPGQYRTEAVENIVPLDTYDYVYCGRHIATHVIAALSAETKIKVTDETEPPVVNLVPTRFLEKFATRDAAVKALQHLAGHGKAEAQLIRR</sequence>
<dbReference type="OrthoDB" id="2866001at2"/>
<gene>
    <name evidence="1" type="ORF">BCY88_07750</name>
</gene>
<protein>
    <submittedName>
        <fullName evidence="1">Uncharacterized protein</fullName>
    </submittedName>
</protein>